<dbReference type="Pfam" id="PF06439">
    <property type="entry name" value="3keto-disac_hyd"/>
    <property type="match status" value="1"/>
</dbReference>
<protein>
    <recommendedName>
        <fullName evidence="3">3-keto-alpha-glucoside-1,2-lyase/3-keto-2-hydroxy-glucal hydratase domain-containing protein</fullName>
    </recommendedName>
</protein>
<dbReference type="RefSeq" id="WP_171184789.1">
    <property type="nucleotide sequence ID" value="NZ_WTPX01000026.1"/>
</dbReference>
<feature type="chain" id="PRO_5046050326" description="3-keto-alpha-glucoside-1,2-lyase/3-keto-2-hydroxy-glucal hydratase domain-containing protein" evidence="2">
    <location>
        <begin position="25"/>
        <end position="225"/>
    </location>
</feature>
<comment type="caution">
    <text evidence="4">The sequence shown here is derived from an EMBL/GenBank/DDBJ whole genome shotgun (WGS) entry which is preliminary data.</text>
</comment>
<dbReference type="Gene3D" id="2.60.120.560">
    <property type="entry name" value="Exo-inulinase, domain 1"/>
    <property type="match status" value="1"/>
</dbReference>
<feature type="compositionally biased region" description="Polar residues" evidence="1">
    <location>
        <begin position="106"/>
        <end position="115"/>
    </location>
</feature>
<evidence type="ECO:0000256" key="1">
    <source>
        <dbReference type="SAM" id="MobiDB-lite"/>
    </source>
</evidence>
<feature type="domain" description="3-keto-alpha-glucoside-1,2-lyase/3-keto-2-hydroxy-glucal hydratase" evidence="3">
    <location>
        <begin position="34"/>
        <end position="222"/>
    </location>
</feature>
<proteinExistence type="predicted"/>
<evidence type="ECO:0000259" key="3">
    <source>
        <dbReference type="Pfam" id="PF06439"/>
    </source>
</evidence>
<dbReference type="Proteomes" id="UP000609651">
    <property type="component" value="Unassembled WGS sequence"/>
</dbReference>
<gene>
    <name evidence="4" type="ORF">LzC2_11850</name>
</gene>
<dbReference type="EMBL" id="WTPX01000026">
    <property type="protein sequence ID" value="NNJ25122.1"/>
    <property type="molecule type" value="Genomic_DNA"/>
</dbReference>
<feature type="signal peptide" evidence="2">
    <location>
        <begin position="1"/>
        <end position="24"/>
    </location>
</feature>
<name>A0ABX1VAK2_9PLAN</name>
<keyword evidence="5" id="KW-1185">Reference proteome</keyword>
<feature type="region of interest" description="Disordered" evidence="1">
    <location>
        <begin position="106"/>
        <end position="133"/>
    </location>
</feature>
<organism evidence="4 5">
    <name type="scientific">Alienimonas chondri</name>
    <dbReference type="NCBI Taxonomy" id="2681879"/>
    <lineage>
        <taxon>Bacteria</taxon>
        <taxon>Pseudomonadati</taxon>
        <taxon>Planctomycetota</taxon>
        <taxon>Planctomycetia</taxon>
        <taxon>Planctomycetales</taxon>
        <taxon>Planctomycetaceae</taxon>
        <taxon>Alienimonas</taxon>
    </lineage>
</organism>
<evidence type="ECO:0000313" key="4">
    <source>
        <dbReference type="EMBL" id="NNJ25122.1"/>
    </source>
</evidence>
<sequence>MRRFAPLLTSAALLAFALTPVAQADHHEKDGEDGFTVLFDGKTLDGWEQRNGTATYKIEDVDGAPAIVGRTAKGSPNSFLCTKEKYGDFILEFEVKLPTKNLNSGVQIRSNSKGGTTDGRVNGPQVEIESSPGDAGYIYGEAMGGWMDPPNQHPKQNTFKNGEWNKFRVEAKGDNVHTFVNGEAVSTLQSDKLPEDGFIGLQVHSYRGDETGVVMWRNIRIKPLK</sequence>
<evidence type="ECO:0000313" key="5">
    <source>
        <dbReference type="Proteomes" id="UP000609651"/>
    </source>
</evidence>
<reference evidence="4 5" key="1">
    <citation type="journal article" date="2020" name="Syst. Appl. Microbiol.">
        <title>Alienimonas chondri sp. nov., a novel planctomycete isolated from the biofilm of the red alga Chondrus crispus.</title>
        <authorList>
            <person name="Vitorino I."/>
            <person name="Albuquerque L."/>
            <person name="Wiegand S."/>
            <person name="Kallscheuer N."/>
            <person name="da Costa M.S."/>
            <person name="Lobo-da-Cunha A."/>
            <person name="Jogler C."/>
            <person name="Lage O.M."/>
        </authorList>
    </citation>
    <scope>NUCLEOTIDE SEQUENCE [LARGE SCALE GENOMIC DNA]</scope>
    <source>
        <strain evidence="4 5">LzC2</strain>
    </source>
</reference>
<accession>A0ABX1VAK2</accession>
<evidence type="ECO:0000256" key="2">
    <source>
        <dbReference type="SAM" id="SignalP"/>
    </source>
</evidence>
<keyword evidence="2" id="KW-0732">Signal</keyword>
<dbReference type="InterPro" id="IPR010496">
    <property type="entry name" value="AL/BT2_dom"/>
</dbReference>